<organism evidence="1 2">
    <name type="scientific">Shewanella xiamenensis</name>
    <dbReference type="NCBI Taxonomy" id="332186"/>
    <lineage>
        <taxon>Bacteria</taxon>
        <taxon>Pseudomonadati</taxon>
        <taxon>Pseudomonadota</taxon>
        <taxon>Gammaproteobacteria</taxon>
        <taxon>Alteromonadales</taxon>
        <taxon>Shewanellaceae</taxon>
        <taxon>Shewanella</taxon>
    </lineage>
</organism>
<dbReference type="RefSeq" id="WP_282679986.1">
    <property type="nucleotide sequence ID" value="NZ_JAOTLW010000025.1"/>
</dbReference>
<keyword evidence="2" id="KW-1185">Reference proteome</keyword>
<evidence type="ECO:0000313" key="1">
    <source>
        <dbReference type="EMBL" id="MDI5833714.1"/>
    </source>
</evidence>
<reference evidence="1 2" key="1">
    <citation type="submission" date="2022-09" db="EMBL/GenBank/DDBJ databases">
        <title>The outer-membrane cytochrome OmcA is essential for infection of Shewanella oneidensis by a zebrafish-associated bacteriophage.</title>
        <authorList>
            <person name="Grenfell A.W."/>
            <person name="Intile P."/>
            <person name="Mcfarlane J."/>
            <person name="Leung D."/>
            <person name="Abdalla K."/>
            <person name="Wold M."/>
            <person name="Kees E."/>
            <person name="Gralnick J."/>
        </authorList>
    </citation>
    <scope>NUCLEOTIDE SEQUENCE [LARGE SCALE GENOMIC DNA]</scope>
    <source>
        <strain evidence="1 2">NF-5</strain>
    </source>
</reference>
<proteinExistence type="predicted"/>
<dbReference type="EMBL" id="JAOTLW010000025">
    <property type="protein sequence ID" value="MDI5833714.1"/>
    <property type="molecule type" value="Genomic_DNA"/>
</dbReference>
<name>A0ABT6UK78_9GAMM</name>
<comment type="caution">
    <text evidence="1">The sequence shown here is derived from an EMBL/GenBank/DDBJ whole genome shotgun (WGS) entry which is preliminary data.</text>
</comment>
<accession>A0ABT6UK78</accession>
<gene>
    <name evidence="1" type="ORF">ODY93_19195</name>
</gene>
<sequence length="381" mass="42260">MSPLIPAYRLGASKTISKREMAKRFPATFSYTVERNGWICRYTSDVPAFASAEAWVDRISKQDEPPQSWCVLEPHADNEIYMVAVYQQVVQKAVICSLATLHNDVTLLRCDQVFVTDEALIGHLTHERSYQVVRALNTAELTPFALKKQASILPWVIAGVTSFTIGIGLWLWQTPESIPAPEPEMEVVVDPYLVYRTSLSQSAEAAQVLNHAVVLGAYGALFPDQWPMQTIEFNSGQLRLSANRQPLGQHSVMQAWIKAHSALEVSGCHSVLDVQSFSLLCPTPMTLGRWQGSLASTSAITLPLRDALIGLEWMIDASDNSYPQPYVTPLSFSKANASLSELKYVSQLLAETPVGIHTFTMKPTTHGHYTIRLVLNVFGQQ</sequence>
<dbReference type="Proteomes" id="UP001159075">
    <property type="component" value="Unassembled WGS sequence"/>
</dbReference>
<evidence type="ECO:0000313" key="2">
    <source>
        <dbReference type="Proteomes" id="UP001159075"/>
    </source>
</evidence>
<protein>
    <submittedName>
        <fullName evidence="1">Uncharacterized protein</fullName>
    </submittedName>
</protein>